<comment type="similarity">
    <text evidence="1">Belongs to the LysR transcriptional regulatory family.</text>
</comment>
<keyword evidence="3" id="KW-0804">Transcription</keyword>
<dbReference type="Gene3D" id="1.10.10.10">
    <property type="entry name" value="Winged helix-like DNA-binding domain superfamily/Winged helix DNA-binding domain"/>
    <property type="match status" value="1"/>
</dbReference>
<dbReference type="PANTHER" id="PTHR30126">
    <property type="entry name" value="HTH-TYPE TRANSCRIPTIONAL REGULATOR"/>
    <property type="match status" value="1"/>
</dbReference>
<evidence type="ECO:0000256" key="1">
    <source>
        <dbReference type="ARBA" id="ARBA00009437"/>
    </source>
</evidence>
<feature type="domain" description="HTH lysR-type" evidence="4">
    <location>
        <begin position="30"/>
        <end position="95"/>
    </location>
</feature>
<evidence type="ECO:0000313" key="5">
    <source>
        <dbReference type="EMBL" id="MFD1935675.1"/>
    </source>
</evidence>
<proteinExistence type="inferred from homology"/>
<dbReference type="Pfam" id="PF00126">
    <property type="entry name" value="HTH_1"/>
    <property type="match status" value="1"/>
</dbReference>
<dbReference type="Proteomes" id="UP001597368">
    <property type="component" value="Unassembled WGS sequence"/>
</dbReference>
<organism evidence="5 6">
    <name type="scientific">Nonomuraea mangrovi</name>
    <dbReference type="NCBI Taxonomy" id="2316207"/>
    <lineage>
        <taxon>Bacteria</taxon>
        <taxon>Bacillati</taxon>
        <taxon>Actinomycetota</taxon>
        <taxon>Actinomycetes</taxon>
        <taxon>Streptosporangiales</taxon>
        <taxon>Streptosporangiaceae</taxon>
        <taxon>Nonomuraea</taxon>
    </lineage>
</organism>
<name>A0ABW4T151_9ACTN</name>
<dbReference type="SUPFAM" id="SSF46785">
    <property type="entry name" value="Winged helix' DNA-binding domain"/>
    <property type="match status" value="1"/>
</dbReference>
<accession>A0ABW4T151</accession>
<evidence type="ECO:0000259" key="4">
    <source>
        <dbReference type="Pfam" id="PF00126"/>
    </source>
</evidence>
<dbReference type="InterPro" id="IPR000847">
    <property type="entry name" value="LysR_HTH_N"/>
</dbReference>
<keyword evidence="2" id="KW-0805">Transcription regulation</keyword>
<comment type="caution">
    <text evidence="5">The sequence shown here is derived from an EMBL/GenBank/DDBJ whole genome shotgun (WGS) entry which is preliminary data.</text>
</comment>
<evidence type="ECO:0000256" key="3">
    <source>
        <dbReference type="ARBA" id="ARBA00023163"/>
    </source>
</evidence>
<gene>
    <name evidence="5" type="ORF">ACFSKW_29815</name>
</gene>
<reference evidence="6" key="1">
    <citation type="journal article" date="2019" name="Int. J. Syst. Evol. Microbiol.">
        <title>The Global Catalogue of Microorganisms (GCM) 10K type strain sequencing project: providing services to taxonomists for standard genome sequencing and annotation.</title>
        <authorList>
            <consortium name="The Broad Institute Genomics Platform"/>
            <consortium name="The Broad Institute Genome Sequencing Center for Infectious Disease"/>
            <person name="Wu L."/>
            <person name="Ma J."/>
        </authorList>
    </citation>
    <scope>NUCLEOTIDE SEQUENCE [LARGE SCALE GENOMIC DNA]</scope>
    <source>
        <strain evidence="6">ICMP 6774ER</strain>
    </source>
</reference>
<dbReference type="InterPro" id="IPR036390">
    <property type="entry name" value="WH_DNA-bd_sf"/>
</dbReference>
<protein>
    <submittedName>
        <fullName evidence="5">LysR family transcriptional regulator</fullName>
    </submittedName>
</protein>
<keyword evidence="6" id="KW-1185">Reference proteome</keyword>
<dbReference type="PANTHER" id="PTHR30126:SF39">
    <property type="entry name" value="HTH-TYPE TRANSCRIPTIONAL REGULATOR CYSL"/>
    <property type="match status" value="1"/>
</dbReference>
<dbReference type="EMBL" id="JBHUFV010000046">
    <property type="protein sequence ID" value="MFD1935675.1"/>
    <property type="molecule type" value="Genomic_DNA"/>
</dbReference>
<dbReference type="RefSeq" id="WP_379575792.1">
    <property type="nucleotide sequence ID" value="NZ_JBHUFV010000046.1"/>
</dbReference>
<sequence length="351" mass="38462">MSAPLPELVPPADPMAELLSCPPALLDTTLDQLRTLIVVRRTGSALQAARLLGREQSSVQKQLDTLNRNFQSLCGEILVSKRGRGKDFVFTPTGEILVEGARAVLARSMDDLHESRRRIGKTLTVGTTEFTLWILARAWETLADEFARLGVEFRLVHVRTRDFWSRLDEGQVDLLCGSVVTPVGDHASHGKYDSIEWRRGSPVLLTNLPEADLPGDAVATSALGGLPLIVPVSGLIADFLARWFGPAFRDRLNIVAEIEDLQYGVALLRARLAKGCMIVTRTLGRRAVEAADGTALRVVELTHDVDPKLEMVSAVFTRKGERERYGPDHPLNLLWEALGREAAETGHPAGG</sequence>
<dbReference type="InterPro" id="IPR036388">
    <property type="entry name" value="WH-like_DNA-bd_sf"/>
</dbReference>
<evidence type="ECO:0000313" key="6">
    <source>
        <dbReference type="Proteomes" id="UP001597368"/>
    </source>
</evidence>
<evidence type="ECO:0000256" key="2">
    <source>
        <dbReference type="ARBA" id="ARBA00023015"/>
    </source>
</evidence>